<evidence type="ECO:0000313" key="2">
    <source>
        <dbReference type="EMBL" id="MDR4307420.1"/>
    </source>
</evidence>
<organism evidence="2 3">
    <name type="scientific">Chelatococcus sambhunathii</name>
    <dbReference type="NCBI Taxonomy" id="363953"/>
    <lineage>
        <taxon>Bacteria</taxon>
        <taxon>Pseudomonadati</taxon>
        <taxon>Pseudomonadota</taxon>
        <taxon>Alphaproteobacteria</taxon>
        <taxon>Hyphomicrobiales</taxon>
        <taxon>Chelatococcaceae</taxon>
        <taxon>Chelatococcus</taxon>
    </lineage>
</organism>
<dbReference type="Proteomes" id="UP001181622">
    <property type="component" value="Unassembled WGS sequence"/>
</dbReference>
<reference evidence="2" key="1">
    <citation type="submission" date="2020-10" db="EMBL/GenBank/DDBJ databases">
        <authorList>
            <person name="Abbas A."/>
            <person name="Razzaq R."/>
            <person name="Waqas M."/>
            <person name="Abbas N."/>
            <person name="Nielsen T.K."/>
            <person name="Hansen L.H."/>
            <person name="Hussain S."/>
            <person name="Shahid M."/>
        </authorList>
    </citation>
    <scope>NUCLEOTIDE SEQUENCE</scope>
    <source>
        <strain evidence="2">S14</strain>
    </source>
</reference>
<name>A0ABU1DHA4_9HYPH</name>
<protein>
    <recommendedName>
        <fullName evidence="4">Lipoprotein</fullName>
    </recommendedName>
</protein>
<sequence length="138" mass="13647">MKRGAVVAAVVGALALSGCQTTGSGPEYVKYKPGPSLEVATVGCKAYAAQARHVVIGVGSVEAAAIGLIATLAATAAARANAFQQCMVVQGYRKNDGKTPQAAPAAAAPPPKATKAPVKAPAKTTAETTAKTSTKRAG</sequence>
<evidence type="ECO:0000313" key="3">
    <source>
        <dbReference type="Proteomes" id="UP001181622"/>
    </source>
</evidence>
<proteinExistence type="predicted"/>
<dbReference type="PROSITE" id="PS51257">
    <property type="entry name" value="PROKAR_LIPOPROTEIN"/>
    <property type="match status" value="1"/>
</dbReference>
<gene>
    <name evidence="2" type="ORF">IHQ68_12415</name>
</gene>
<keyword evidence="3" id="KW-1185">Reference proteome</keyword>
<feature type="compositionally biased region" description="Low complexity" evidence="1">
    <location>
        <begin position="113"/>
        <end position="132"/>
    </location>
</feature>
<dbReference type="RefSeq" id="WP_309392255.1">
    <property type="nucleotide sequence ID" value="NZ_JADBEO010000025.1"/>
</dbReference>
<comment type="caution">
    <text evidence="2">The sequence shown here is derived from an EMBL/GenBank/DDBJ whole genome shotgun (WGS) entry which is preliminary data.</text>
</comment>
<evidence type="ECO:0008006" key="4">
    <source>
        <dbReference type="Google" id="ProtNLM"/>
    </source>
</evidence>
<accession>A0ABU1DHA4</accession>
<feature type="region of interest" description="Disordered" evidence="1">
    <location>
        <begin position="94"/>
        <end position="138"/>
    </location>
</feature>
<evidence type="ECO:0000256" key="1">
    <source>
        <dbReference type="SAM" id="MobiDB-lite"/>
    </source>
</evidence>
<dbReference type="EMBL" id="JADBEO010000025">
    <property type="protein sequence ID" value="MDR4307420.1"/>
    <property type="molecule type" value="Genomic_DNA"/>
</dbReference>